<keyword evidence="1" id="KW-0732">Signal</keyword>
<proteinExistence type="predicted"/>
<dbReference type="AlphaFoldDB" id="A0A380PVB3"/>
<evidence type="ECO:0000259" key="3">
    <source>
        <dbReference type="Pfam" id="PF18443"/>
    </source>
</evidence>
<name>A0A380PVB3_YERFR</name>
<feature type="domain" description="Tle cognate immunity protein 4 N-terminal" evidence="3">
    <location>
        <begin position="44"/>
        <end position="198"/>
    </location>
</feature>
<sequence length="360" mass="40910">MKNSRQLTVLPLIIMGMIHFSPVMASTFSHKDNPVIDSLFSQTKPQCIGRYVIDVPQSFDNQLHNMIFIDDFKIESKLLYFPAFKQRIVLREKALREQNTSAENSPVLKEVIRLSDEKGVIFDSNRPGSQDSFRRLEAHIYVDHVAFIITTDILDLSSPKYAKEKKSYLEAGFTEAKTDTRQAKLSAMQSLISRLSGRKDDYIPTGNGVCIPNGFIKDDGSKHSEKVSFSYKNDDFILGLYTNNTFSGSSDTLLNRSAQIDEAMKVSNQFTIKKGELSPDGIPSQEWLSRGKQKFEDTVTREDEVIPAYDFTFYANEAGATSNKPWLTIGISNDDIKTSYSEAQMIEIWDRLVNSLRYKR</sequence>
<dbReference type="Pfam" id="PF18443">
    <property type="entry name" value="Tli4_N"/>
    <property type="match status" value="1"/>
</dbReference>
<dbReference type="Proteomes" id="UP000254835">
    <property type="component" value="Unassembled WGS sequence"/>
</dbReference>
<dbReference type="InterPro" id="IPR040761">
    <property type="entry name" value="Tli4_N"/>
</dbReference>
<feature type="domain" description="Tle cognate immunity protein 4 C-terminal" evidence="2">
    <location>
        <begin position="203"/>
        <end position="359"/>
    </location>
</feature>
<feature type="signal peptide" evidence="1">
    <location>
        <begin position="1"/>
        <end position="25"/>
    </location>
</feature>
<dbReference type="EMBL" id="UHJA01000001">
    <property type="protein sequence ID" value="SUP77182.1"/>
    <property type="molecule type" value="Genomic_DNA"/>
</dbReference>
<dbReference type="RefSeq" id="WP_032913241.1">
    <property type="nucleotide sequence ID" value="NZ_CP023964.1"/>
</dbReference>
<organism evidence="4 5">
    <name type="scientific">Yersinia frederiksenii</name>
    <dbReference type="NCBI Taxonomy" id="29484"/>
    <lineage>
        <taxon>Bacteria</taxon>
        <taxon>Pseudomonadati</taxon>
        <taxon>Pseudomonadota</taxon>
        <taxon>Gammaproteobacteria</taxon>
        <taxon>Enterobacterales</taxon>
        <taxon>Yersiniaceae</taxon>
        <taxon>Yersinia</taxon>
    </lineage>
</organism>
<evidence type="ECO:0000313" key="5">
    <source>
        <dbReference type="Proteomes" id="UP000254835"/>
    </source>
</evidence>
<evidence type="ECO:0000259" key="2">
    <source>
        <dbReference type="Pfam" id="PF18426"/>
    </source>
</evidence>
<dbReference type="Pfam" id="PF18426">
    <property type="entry name" value="Tli4_C"/>
    <property type="match status" value="1"/>
</dbReference>
<protein>
    <recommendedName>
        <fullName evidence="6">Tle cognate immunity protein 4 C-terminal domain-containing protein</fullName>
    </recommendedName>
</protein>
<dbReference type="InterPro" id="IPR041290">
    <property type="entry name" value="Tli4_C"/>
</dbReference>
<feature type="chain" id="PRO_5016631884" description="Tle cognate immunity protein 4 C-terminal domain-containing protein" evidence="1">
    <location>
        <begin position="26"/>
        <end position="360"/>
    </location>
</feature>
<evidence type="ECO:0000256" key="1">
    <source>
        <dbReference type="SAM" id="SignalP"/>
    </source>
</evidence>
<accession>A0A380PVB3</accession>
<gene>
    <name evidence="4" type="ORF">NCTC11470_02243</name>
</gene>
<dbReference type="GeneID" id="57905642"/>
<evidence type="ECO:0000313" key="4">
    <source>
        <dbReference type="EMBL" id="SUP77182.1"/>
    </source>
</evidence>
<evidence type="ECO:0008006" key="6">
    <source>
        <dbReference type="Google" id="ProtNLM"/>
    </source>
</evidence>
<reference evidence="4 5" key="1">
    <citation type="submission" date="2018-06" db="EMBL/GenBank/DDBJ databases">
        <authorList>
            <consortium name="Pathogen Informatics"/>
            <person name="Doyle S."/>
        </authorList>
    </citation>
    <scope>NUCLEOTIDE SEQUENCE [LARGE SCALE GENOMIC DNA]</scope>
    <source>
        <strain evidence="4 5">NCTC11470</strain>
    </source>
</reference>